<accession>A0A2C9CQU0</accession>
<feature type="transmembrane region" description="Helical" evidence="1">
    <location>
        <begin position="7"/>
        <end position="30"/>
    </location>
</feature>
<dbReference type="OrthoDB" id="7869911at2"/>
<dbReference type="EMBL" id="OCTN01000002">
    <property type="protein sequence ID" value="SOH93535.1"/>
    <property type="molecule type" value="Genomic_DNA"/>
</dbReference>
<keyword evidence="1" id="KW-0472">Membrane</keyword>
<dbReference type="AlphaFoldDB" id="A0A2C9CQU0"/>
<sequence length="72" mass="7966">MPLDRLVLIIIAVLAAAALTVYVGFLLMAAATVPPLLFAIVPIITIAAYIFVRVIRDRTNNAEDDHYDQIER</sequence>
<gene>
    <name evidence="2" type="ORF">SAMN06273572_102212</name>
</gene>
<organism evidence="2 3">
    <name type="scientific">Pontivivens marinum</name>
    <dbReference type="NCBI Taxonomy" id="1690039"/>
    <lineage>
        <taxon>Bacteria</taxon>
        <taxon>Pseudomonadati</taxon>
        <taxon>Pseudomonadota</taxon>
        <taxon>Alphaproteobacteria</taxon>
        <taxon>Rhodobacterales</taxon>
        <taxon>Paracoccaceae</taxon>
        <taxon>Pontivivens</taxon>
    </lineage>
</organism>
<protein>
    <submittedName>
        <fullName evidence="2">Uncharacterized protein</fullName>
    </submittedName>
</protein>
<dbReference type="RefSeq" id="WP_097929113.1">
    <property type="nucleotide sequence ID" value="NZ_OCTN01000002.1"/>
</dbReference>
<keyword evidence="3" id="KW-1185">Reference proteome</keyword>
<proteinExistence type="predicted"/>
<evidence type="ECO:0000313" key="3">
    <source>
        <dbReference type="Proteomes" id="UP000220034"/>
    </source>
</evidence>
<name>A0A2C9CQU0_9RHOB</name>
<dbReference type="Proteomes" id="UP000220034">
    <property type="component" value="Unassembled WGS sequence"/>
</dbReference>
<reference evidence="3" key="1">
    <citation type="submission" date="2017-09" db="EMBL/GenBank/DDBJ databases">
        <authorList>
            <person name="Varghese N."/>
            <person name="Submissions S."/>
        </authorList>
    </citation>
    <scope>NUCLEOTIDE SEQUENCE [LARGE SCALE GENOMIC DNA]</scope>
    <source>
        <strain evidence="3">C7</strain>
    </source>
</reference>
<keyword evidence="1" id="KW-0812">Transmembrane</keyword>
<feature type="transmembrane region" description="Helical" evidence="1">
    <location>
        <begin position="36"/>
        <end position="55"/>
    </location>
</feature>
<keyword evidence="1" id="KW-1133">Transmembrane helix</keyword>
<evidence type="ECO:0000256" key="1">
    <source>
        <dbReference type="SAM" id="Phobius"/>
    </source>
</evidence>
<evidence type="ECO:0000313" key="2">
    <source>
        <dbReference type="EMBL" id="SOH93535.1"/>
    </source>
</evidence>